<sequence length="1614" mass="183398">MFINVTVSVTQPCRILESHGKEWICYTCKGYLMKKKVPAQAQTNKMSLPEIPSELKCLNTLESQLIAPRIPFMKVTALPKGSQKGVHGPVVCVPADVGKTHAVLPRMPSEAQFVKVKLKRKLEYSGHYMYRQISPLKVDAALQYLVENNHHYNGVSLDTDWLLSWNEEEGLIQPSATVSDPNNDNVQLQTEDEQQESDSTEGNGTNGAAGDGMEDEETDHIIGQIDMEAVTTEAALNEEDELDNRLRGLPHDTCLQPVDIGQDYLDHHEEHILCVAPGEGSKPVSVFKEVGGEAMSFPVQFPTGQYSFNDDREIRITASQYFKTRLMGADARFARDTSYIFYSQYVTELHFIRSNMSISLRKSTPILSDGRRIGAQMLSNREDVKAILKSDEGYRFLQPVRGTPQYWEKALNELYAMIRQLGIPTWFVTFSAADLRWPEVLEAIRQDHSAVPVSDLSWEERCDILKSNPVTAARMFDHRVQLFFKHVIKSPSQPIGEVVDTFTRTEFQQRGSPHIHCLLWVIDAPKLNVNSDEEICSFVDRYVSSELPNSETDKELFDIVSQVQMHRKGHTASCKKGGKACRFGFPKPPVKQTFLCGPVALQDLTEEELASLPARKGQAEAVLKKFWDVLDKKSEPEKCCTDDLLKEAKLTTAQFCEAFNLMATRKQVVLRREPKDMWVNNYNPHLLRAWNANMDIQYVLDAYSCVRYIVSYISKAEREMGKLLKQAQKEAREGNEDVVNEMRKVGSKYIYHREVSAQEAVYRVCSLRLKDCSREVIFIPTDEKASRLSKPLAEIQNLANAENGDDESIWMPSIMDRYKARPREEPFRSMCAAEFASEYRVVSTSGKQADGEQPSRGTTKHVLNDHLGSVQKRTRSKPAIIRFAKFNKKKEPEKFYLTLLKLYLPHYSDMQVKPESFEKYEDFYLNGSVSLSERSGVLNVRDIVDNNRRKFETNREEIEEARKEVENNSGGLDDAWAQIFPVQEQERSECQDMQEKVQHFDDGGCEDDDIPDLAKVNKSKEQNFTLERCQLQITLNTALPLMQSLNRIQQNVFYFVRKWCMEMARGKRPEPFRVFVTGGAGTGKSHVIKCIYYEATRILQQTQENPDKVSVLLTAPTGTAAFNIGGSTLHHAFHLSMKYENLKEKTVNTLRAQYKSLKIVIIDEISMVDKKLLQQIHERLCQLTQGHPDAFFGNVSILAVGDMYQIPPVRGKSLHKERKTEIFDLWNPIFEVVELKEIMRQKDDAAFAELLNRLRVKRKKQKLADKDDKTLSSRVLSLDFASDEYPKDALHIFTRNDFVAQHNDRMLNLRCSHIRRYEASDFVKDPCTGSMKRRHLAAGESDDLPDVVRVGVGARVMLCRNFNVEDGLVNGAFGTVTGVKGGDDHASEDATVYVLFDNPRAGAVEKQKSSVPNDIPVNSVPVHQFEGALKHLSKVHRYQIPLKLAWACTTHKVQGMTTDEAVISMKNVFASGMAYVALSRVRSVGGLHITDYKQESIYCDEQVEEAVNDMKQLQFRSDPFQSVDDRSESEKVLSVVHHNTEGLVSHFKSLKSTCLPKADVICLTETWLSGDVPSSQVKLENFTVFRKDRTPVCEEGSTMYHSKFLSWRSGSICT</sequence>
<dbReference type="GO" id="GO:0000723">
    <property type="term" value="P:telomere maintenance"/>
    <property type="evidence" value="ECO:0007669"/>
    <property type="project" value="InterPro"/>
</dbReference>
<feature type="compositionally biased region" description="Acidic residues" evidence="11">
    <location>
        <begin position="190"/>
        <end position="199"/>
    </location>
</feature>
<evidence type="ECO:0000256" key="3">
    <source>
        <dbReference type="ARBA" id="ARBA00022801"/>
    </source>
</evidence>
<dbReference type="EC" id="5.6.2.3" evidence="9"/>
<evidence type="ECO:0000256" key="7">
    <source>
        <dbReference type="ARBA" id="ARBA00023204"/>
    </source>
</evidence>
<keyword evidence="6" id="KW-0238">DNA-binding</keyword>
<dbReference type="InterPro" id="IPR046700">
    <property type="entry name" value="DUF6570"/>
</dbReference>
<dbReference type="InterPro" id="IPR025476">
    <property type="entry name" value="Helitron_helicase-like"/>
</dbReference>
<dbReference type="RefSeq" id="XP_019632298.1">
    <property type="nucleotide sequence ID" value="XM_019776739.1"/>
</dbReference>
<evidence type="ECO:0000256" key="8">
    <source>
        <dbReference type="ARBA" id="ARBA00023235"/>
    </source>
</evidence>
<evidence type="ECO:0000256" key="2">
    <source>
        <dbReference type="ARBA" id="ARBA00022763"/>
    </source>
</evidence>
<feature type="domain" description="AAA+ ATPase" evidence="12">
    <location>
        <begin position="1070"/>
        <end position="1321"/>
    </location>
</feature>
<dbReference type="Pfam" id="PF14214">
    <property type="entry name" value="Helitron_like_N"/>
    <property type="match status" value="1"/>
</dbReference>
<keyword evidence="9" id="KW-0233">DNA recombination</keyword>
<dbReference type="GO" id="GO:0006310">
    <property type="term" value="P:DNA recombination"/>
    <property type="evidence" value="ECO:0007669"/>
    <property type="project" value="UniProtKB-KW"/>
</dbReference>
<dbReference type="PANTHER" id="PTHR47642:SF5">
    <property type="entry name" value="ATP-DEPENDENT DNA HELICASE"/>
    <property type="match status" value="1"/>
</dbReference>
<dbReference type="InterPro" id="IPR010285">
    <property type="entry name" value="DNA_helicase_pif1-like_DEAD"/>
</dbReference>
<dbReference type="GO" id="GO:0006281">
    <property type="term" value="P:DNA repair"/>
    <property type="evidence" value="ECO:0007669"/>
    <property type="project" value="UniProtKB-KW"/>
</dbReference>
<dbReference type="KEGG" id="bbel:109475924"/>
<evidence type="ECO:0000256" key="10">
    <source>
        <dbReference type="SAM" id="Coils"/>
    </source>
</evidence>
<dbReference type="GeneID" id="109475924"/>
<gene>
    <name evidence="14" type="primary">LOC109475924</name>
</gene>
<proteinExistence type="inferred from homology"/>
<evidence type="ECO:0000256" key="9">
    <source>
        <dbReference type="RuleBase" id="RU363044"/>
    </source>
</evidence>
<comment type="similarity">
    <text evidence="9">Belongs to the helicase family.</text>
</comment>
<name>A0A6P4Z6M5_BRABE</name>
<feature type="coiled-coil region" evidence="10">
    <location>
        <begin position="713"/>
        <end position="744"/>
    </location>
</feature>
<dbReference type="CDD" id="cd18809">
    <property type="entry name" value="SF1_C_RecD"/>
    <property type="match status" value="1"/>
</dbReference>
<evidence type="ECO:0000256" key="4">
    <source>
        <dbReference type="ARBA" id="ARBA00022806"/>
    </source>
</evidence>
<evidence type="ECO:0000256" key="6">
    <source>
        <dbReference type="ARBA" id="ARBA00023125"/>
    </source>
</evidence>
<dbReference type="Pfam" id="PF05970">
    <property type="entry name" value="PIF1"/>
    <property type="match status" value="1"/>
</dbReference>
<keyword evidence="4 9" id="KW-0347">Helicase</keyword>
<dbReference type="InterPro" id="IPR051055">
    <property type="entry name" value="PIF1_helicase"/>
</dbReference>
<accession>A0A6P4Z6M5</accession>
<organism evidence="13 14">
    <name type="scientific">Branchiostoma belcheri</name>
    <name type="common">Amphioxus</name>
    <dbReference type="NCBI Taxonomy" id="7741"/>
    <lineage>
        <taxon>Eukaryota</taxon>
        <taxon>Metazoa</taxon>
        <taxon>Chordata</taxon>
        <taxon>Cephalochordata</taxon>
        <taxon>Leptocardii</taxon>
        <taxon>Amphioxiformes</taxon>
        <taxon>Branchiostomatidae</taxon>
        <taxon>Branchiostoma</taxon>
    </lineage>
</organism>
<dbReference type="InterPro" id="IPR027417">
    <property type="entry name" value="P-loop_NTPase"/>
</dbReference>
<dbReference type="SMART" id="SM00382">
    <property type="entry name" value="AAA"/>
    <property type="match status" value="1"/>
</dbReference>
<keyword evidence="5 9" id="KW-0067">ATP-binding</keyword>
<evidence type="ECO:0000313" key="13">
    <source>
        <dbReference type="Proteomes" id="UP000515135"/>
    </source>
</evidence>
<keyword evidence="8" id="KW-0413">Isomerase</keyword>
<dbReference type="PANTHER" id="PTHR47642">
    <property type="entry name" value="ATP-DEPENDENT DNA HELICASE"/>
    <property type="match status" value="1"/>
</dbReference>
<protein>
    <recommendedName>
        <fullName evidence="9">ATP-dependent DNA helicase</fullName>
        <ecNumber evidence="9">5.6.2.3</ecNumber>
    </recommendedName>
</protein>
<feature type="compositionally biased region" description="Polar residues" evidence="11">
    <location>
        <begin position="174"/>
        <end position="189"/>
    </location>
</feature>
<dbReference type="SUPFAM" id="SSF52540">
    <property type="entry name" value="P-loop containing nucleoside triphosphate hydrolases"/>
    <property type="match status" value="2"/>
</dbReference>
<keyword evidence="10" id="KW-0175">Coiled coil</keyword>
<dbReference type="Proteomes" id="UP000515135">
    <property type="component" value="Unplaced"/>
</dbReference>
<dbReference type="GO" id="GO:0005524">
    <property type="term" value="F:ATP binding"/>
    <property type="evidence" value="ECO:0007669"/>
    <property type="project" value="UniProtKB-KW"/>
</dbReference>
<feature type="coiled-coil region" evidence="10">
    <location>
        <begin position="941"/>
        <end position="968"/>
    </location>
</feature>
<dbReference type="GO" id="GO:0016787">
    <property type="term" value="F:hydrolase activity"/>
    <property type="evidence" value="ECO:0007669"/>
    <property type="project" value="UniProtKB-KW"/>
</dbReference>
<evidence type="ECO:0000259" key="12">
    <source>
        <dbReference type="SMART" id="SM00382"/>
    </source>
</evidence>
<dbReference type="InterPro" id="IPR049163">
    <property type="entry name" value="Pif1-like_2B_dom"/>
</dbReference>
<evidence type="ECO:0000313" key="14">
    <source>
        <dbReference type="RefSeq" id="XP_019632298.1"/>
    </source>
</evidence>
<dbReference type="GO" id="GO:0043139">
    <property type="term" value="F:5'-3' DNA helicase activity"/>
    <property type="evidence" value="ECO:0007669"/>
    <property type="project" value="UniProtKB-EC"/>
</dbReference>
<dbReference type="InterPro" id="IPR003593">
    <property type="entry name" value="AAA+_ATPase"/>
</dbReference>
<dbReference type="Gene3D" id="3.40.50.300">
    <property type="entry name" value="P-loop containing nucleotide triphosphate hydrolases"/>
    <property type="match status" value="1"/>
</dbReference>
<evidence type="ECO:0000256" key="5">
    <source>
        <dbReference type="ARBA" id="ARBA00022840"/>
    </source>
</evidence>
<evidence type="ECO:0000256" key="11">
    <source>
        <dbReference type="SAM" id="MobiDB-lite"/>
    </source>
</evidence>
<dbReference type="Pfam" id="PF21530">
    <property type="entry name" value="Pif1_2B_dom"/>
    <property type="match status" value="1"/>
</dbReference>
<comment type="cofactor">
    <cofactor evidence="9">
        <name>Mg(2+)</name>
        <dbReference type="ChEBI" id="CHEBI:18420"/>
    </cofactor>
</comment>
<keyword evidence="7 9" id="KW-0234">DNA repair</keyword>
<comment type="catalytic activity">
    <reaction evidence="9">
        <text>ATP + H2O = ADP + phosphate + H(+)</text>
        <dbReference type="Rhea" id="RHEA:13065"/>
        <dbReference type="ChEBI" id="CHEBI:15377"/>
        <dbReference type="ChEBI" id="CHEBI:15378"/>
        <dbReference type="ChEBI" id="CHEBI:30616"/>
        <dbReference type="ChEBI" id="CHEBI:43474"/>
        <dbReference type="ChEBI" id="CHEBI:456216"/>
        <dbReference type="EC" id="5.6.2.3"/>
    </reaction>
</comment>
<keyword evidence="2 9" id="KW-0227">DNA damage</keyword>
<evidence type="ECO:0000256" key="1">
    <source>
        <dbReference type="ARBA" id="ARBA00022741"/>
    </source>
</evidence>
<dbReference type="OrthoDB" id="10040528at2759"/>
<reference evidence="14" key="1">
    <citation type="submission" date="2025-08" db="UniProtKB">
        <authorList>
            <consortium name="RefSeq"/>
        </authorList>
    </citation>
    <scope>IDENTIFICATION</scope>
    <source>
        <tissue evidence="14">Gonad</tissue>
    </source>
</reference>
<dbReference type="Pfam" id="PF20209">
    <property type="entry name" value="DUF6570"/>
    <property type="match status" value="1"/>
</dbReference>
<keyword evidence="1 9" id="KW-0547">Nucleotide-binding</keyword>
<keyword evidence="13" id="KW-1185">Reference proteome</keyword>
<keyword evidence="3 9" id="KW-0378">Hydrolase</keyword>
<feature type="region of interest" description="Disordered" evidence="11">
    <location>
        <begin position="173"/>
        <end position="214"/>
    </location>
</feature>